<dbReference type="AlphaFoldDB" id="A0A7W4UJ15"/>
<dbReference type="CDD" id="cd06974">
    <property type="entry name" value="TerD_like"/>
    <property type="match status" value="1"/>
</dbReference>
<comment type="caution">
    <text evidence="2">The sequence shown here is derived from an EMBL/GenBank/DDBJ whole genome shotgun (WGS) entry which is preliminary data.</text>
</comment>
<reference evidence="2 3" key="1">
    <citation type="submission" date="2020-08" db="EMBL/GenBank/DDBJ databases">
        <title>The Agave Microbiome: Exploring the role of microbial communities in plant adaptations to desert environments.</title>
        <authorList>
            <person name="Partida-Martinez L.P."/>
        </authorList>
    </citation>
    <scope>NUCLEOTIDE SEQUENCE [LARGE SCALE GENOMIC DNA]</scope>
    <source>
        <strain evidence="2 3">RAS26</strain>
    </source>
</reference>
<feature type="region of interest" description="Disordered" evidence="1">
    <location>
        <begin position="1"/>
        <end position="31"/>
    </location>
</feature>
<dbReference type="Gene3D" id="2.60.60.30">
    <property type="entry name" value="sav2460 like domains"/>
    <property type="match status" value="1"/>
</dbReference>
<dbReference type="RefSeq" id="WP_183297523.1">
    <property type="nucleotide sequence ID" value="NZ_JACHVX010000006.1"/>
</dbReference>
<sequence>MGIDYNKRPGQPEPAPESAAQPGATPAGAAPVSLSKVTLTKAAPSVSLTKRGGASGILRVNLNWNARPAGAPQGGGGFLKRLTGGGGGGSIDLDLAALYEYTDGSKGVVQALGNAFRDTRSGEAITWLDGDDRSGTNSGGENLFVNLAHVSEIRRILVFAFIYQGVPNWAAADGVVTLYPASGPEIEVRLDEHDPRSPMCAIAMIENTGGELSVNREVRYIQGSQAELDRQYGWGMNWTAGRK</sequence>
<dbReference type="Proteomes" id="UP000518206">
    <property type="component" value="Unassembled WGS sequence"/>
</dbReference>
<evidence type="ECO:0000313" key="2">
    <source>
        <dbReference type="EMBL" id="MBB2924739.1"/>
    </source>
</evidence>
<accession>A0A7W4UJ15</accession>
<name>A0A7W4UJ15_9CELL</name>
<organism evidence="2 3">
    <name type="scientific">Cellulomonas cellasea</name>
    <dbReference type="NCBI Taxonomy" id="43670"/>
    <lineage>
        <taxon>Bacteria</taxon>
        <taxon>Bacillati</taxon>
        <taxon>Actinomycetota</taxon>
        <taxon>Actinomycetes</taxon>
        <taxon>Micrococcales</taxon>
        <taxon>Cellulomonadaceae</taxon>
        <taxon>Cellulomonas</taxon>
    </lineage>
</organism>
<proteinExistence type="predicted"/>
<dbReference type="EMBL" id="JACHVX010000006">
    <property type="protein sequence ID" value="MBB2924739.1"/>
    <property type="molecule type" value="Genomic_DNA"/>
</dbReference>
<reference evidence="2 3" key="2">
    <citation type="submission" date="2020-08" db="EMBL/GenBank/DDBJ databases">
        <authorList>
            <person name="Partida-Martinez L."/>
            <person name="Huntemann M."/>
            <person name="Clum A."/>
            <person name="Wang J."/>
            <person name="Palaniappan K."/>
            <person name="Ritter S."/>
            <person name="Chen I.-M."/>
            <person name="Stamatis D."/>
            <person name="Reddy T."/>
            <person name="O'Malley R."/>
            <person name="Daum C."/>
            <person name="Shapiro N."/>
            <person name="Ivanova N."/>
            <person name="Kyrpides N."/>
            <person name="Woyke T."/>
        </authorList>
    </citation>
    <scope>NUCLEOTIDE SEQUENCE [LARGE SCALE GENOMIC DNA]</scope>
    <source>
        <strain evidence="2 3">RAS26</strain>
    </source>
</reference>
<evidence type="ECO:0000256" key="1">
    <source>
        <dbReference type="SAM" id="MobiDB-lite"/>
    </source>
</evidence>
<gene>
    <name evidence="2" type="ORF">FHR80_003675</name>
</gene>
<protein>
    <submittedName>
        <fullName evidence="2">Tellurite resistance protein TerA</fullName>
    </submittedName>
</protein>
<feature type="compositionally biased region" description="Low complexity" evidence="1">
    <location>
        <begin position="16"/>
        <end position="31"/>
    </location>
</feature>
<evidence type="ECO:0000313" key="3">
    <source>
        <dbReference type="Proteomes" id="UP000518206"/>
    </source>
</evidence>
<dbReference type="InterPro" id="IPR003325">
    <property type="entry name" value="TerD"/>
</dbReference>